<dbReference type="EMBL" id="MFGB01000008">
    <property type="protein sequence ID" value="OGF27429.1"/>
    <property type="molecule type" value="Genomic_DNA"/>
</dbReference>
<dbReference type="PANTHER" id="PTHR30473">
    <property type="entry name" value="PROTEIN PHOH"/>
    <property type="match status" value="1"/>
</dbReference>
<dbReference type="InterPro" id="IPR003714">
    <property type="entry name" value="PhoH"/>
</dbReference>
<protein>
    <submittedName>
        <fullName evidence="5">Phosphate starvation-inducible protein PhoH</fullName>
    </submittedName>
</protein>
<dbReference type="PANTHER" id="PTHR30473:SF2">
    <property type="entry name" value="PIN DOMAIN-CONTAINING PROTEIN"/>
    <property type="match status" value="1"/>
</dbReference>
<dbReference type="GO" id="GO:0005829">
    <property type="term" value="C:cytosol"/>
    <property type="evidence" value="ECO:0007669"/>
    <property type="project" value="TreeGrafter"/>
</dbReference>
<evidence type="ECO:0000256" key="1">
    <source>
        <dbReference type="ARBA" id="ARBA00022741"/>
    </source>
</evidence>
<proteinExistence type="inferred from homology"/>
<gene>
    <name evidence="5" type="ORF">A2227_02300</name>
</gene>
<keyword evidence="2" id="KW-0067">ATP-binding</keyword>
<dbReference type="SUPFAM" id="SSF88723">
    <property type="entry name" value="PIN domain-like"/>
    <property type="match status" value="1"/>
</dbReference>
<dbReference type="Proteomes" id="UP000178367">
    <property type="component" value="Unassembled WGS sequence"/>
</dbReference>
<dbReference type="InterPro" id="IPR029060">
    <property type="entry name" value="PIN-like_dom_sf"/>
</dbReference>
<keyword evidence="1" id="KW-0547">Nucleotide-binding</keyword>
<dbReference type="InterPro" id="IPR002716">
    <property type="entry name" value="PIN_dom"/>
</dbReference>
<evidence type="ECO:0000256" key="2">
    <source>
        <dbReference type="ARBA" id="ARBA00022840"/>
    </source>
</evidence>
<organism evidence="5 6">
    <name type="scientific">Candidatus Falkowbacteria bacterium RIFOXYA2_FULL_47_19</name>
    <dbReference type="NCBI Taxonomy" id="1797994"/>
    <lineage>
        <taxon>Bacteria</taxon>
        <taxon>Candidatus Falkowiibacteriota</taxon>
    </lineage>
</organism>
<dbReference type="Gene3D" id="3.40.50.300">
    <property type="entry name" value="P-loop containing nucleotide triphosphate hydrolases"/>
    <property type="match status" value="1"/>
</dbReference>
<evidence type="ECO:0000313" key="6">
    <source>
        <dbReference type="Proteomes" id="UP000178367"/>
    </source>
</evidence>
<evidence type="ECO:0000313" key="5">
    <source>
        <dbReference type="EMBL" id="OGF27429.1"/>
    </source>
</evidence>
<dbReference type="InterPro" id="IPR027417">
    <property type="entry name" value="P-loop_NTPase"/>
</dbReference>
<name>A0A1F5SL96_9BACT</name>
<sequence>MTQEQVSGSSDNNKKTYIVDANVLLDDPESLFKLRNGCQNEVLVPYHVLLELDKKKKDPRLGHIVAQVVQILKENPDKFKILRADKVAAPFASLVDNFIMDEVEKIEGAILVTNDNIMQLQALLRGINSQPYLESVPFKSEAEHITGFVESREEIFPNCFMWENGKPVYFGNNGERVIGHQNKIWNVIPRNVYQNLALELMTDESVDVVSLQSEAGYGKSFLALAAALHLVLERKACHKIYVIKPMIEIGQSMGLLPGGVNEKMSPYMRYILDLVLKLHKMRPANRIFGKSGEKNNDECNDQFNGLPQFNPMRFELLPLTYIRGMNIENAVVIVDEMQNMTRGESRALLSRMGEGVKCFCLGDTHQIDHPYLNAENNGLNWVVKKFKGNRNYAHLVLKGEKSRGPITDMVIRSGL</sequence>
<dbReference type="GO" id="GO:0005524">
    <property type="term" value="F:ATP binding"/>
    <property type="evidence" value="ECO:0007669"/>
    <property type="project" value="UniProtKB-KW"/>
</dbReference>
<dbReference type="Gene3D" id="3.40.50.1010">
    <property type="entry name" value="5'-nuclease"/>
    <property type="match status" value="1"/>
</dbReference>
<dbReference type="AlphaFoldDB" id="A0A1F5SL96"/>
<dbReference type="STRING" id="1797994.A2227_02300"/>
<comment type="similarity">
    <text evidence="3">In the N-terminal section; belongs to the PINc/VapC protein family.</text>
</comment>
<dbReference type="SUPFAM" id="SSF52540">
    <property type="entry name" value="P-loop containing nucleoside triphosphate hydrolases"/>
    <property type="match status" value="1"/>
</dbReference>
<accession>A0A1F5SL96</accession>
<dbReference type="Pfam" id="PF02562">
    <property type="entry name" value="PhoH"/>
    <property type="match status" value="1"/>
</dbReference>
<evidence type="ECO:0000259" key="4">
    <source>
        <dbReference type="SMART" id="SM00670"/>
    </source>
</evidence>
<evidence type="ECO:0000256" key="3">
    <source>
        <dbReference type="ARBA" id="ARBA00046345"/>
    </source>
</evidence>
<dbReference type="Pfam" id="PF13638">
    <property type="entry name" value="PIN_4"/>
    <property type="match status" value="1"/>
</dbReference>
<dbReference type="InterPro" id="IPR051451">
    <property type="entry name" value="PhoH2-like"/>
</dbReference>
<feature type="domain" description="PIN" evidence="4">
    <location>
        <begin position="15"/>
        <end position="120"/>
    </location>
</feature>
<dbReference type="SMART" id="SM00670">
    <property type="entry name" value="PINc"/>
    <property type="match status" value="1"/>
</dbReference>
<reference evidence="5 6" key="1">
    <citation type="journal article" date="2016" name="Nat. Commun.">
        <title>Thousands of microbial genomes shed light on interconnected biogeochemical processes in an aquifer system.</title>
        <authorList>
            <person name="Anantharaman K."/>
            <person name="Brown C.T."/>
            <person name="Hug L.A."/>
            <person name="Sharon I."/>
            <person name="Castelle C.J."/>
            <person name="Probst A.J."/>
            <person name="Thomas B.C."/>
            <person name="Singh A."/>
            <person name="Wilkins M.J."/>
            <person name="Karaoz U."/>
            <person name="Brodie E.L."/>
            <person name="Williams K.H."/>
            <person name="Hubbard S.S."/>
            <person name="Banfield J.F."/>
        </authorList>
    </citation>
    <scope>NUCLEOTIDE SEQUENCE [LARGE SCALE GENOMIC DNA]</scope>
</reference>
<dbReference type="CDD" id="cd09883">
    <property type="entry name" value="PIN_VapC_PhoHL-ATPase"/>
    <property type="match status" value="1"/>
</dbReference>
<comment type="caution">
    <text evidence="5">The sequence shown here is derived from an EMBL/GenBank/DDBJ whole genome shotgun (WGS) entry which is preliminary data.</text>
</comment>